<dbReference type="GO" id="GO:0043590">
    <property type="term" value="C:bacterial nucleoid"/>
    <property type="evidence" value="ECO:0007669"/>
    <property type="project" value="TreeGrafter"/>
</dbReference>
<keyword evidence="3 7" id="KW-0227">DNA damage</keyword>
<dbReference type="InterPro" id="IPR037278">
    <property type="entry name" value="ARFGAP/RecO"/>
</dbReference>
<dbReference type="GO" id="GO:0006302">
    <property type="term" value="P:double-strand break repair"/>
    <property type="evidence" value="ECO:0007669"/>
    <property type="project" value="TreeGrafter"/>
</dbReference>
<dbReference type="Gene3D" id="2.40.50.140">
    <property type="entry name" value="Nucleic acid-binding proteins"/>
    <property type="match status" value="1"/>
</dbReference>
<dbReference type="NCBIfam" id="TIGR00613">
    <property type="entry name" value="reco"/>
    <property type="match status" value="1"/>
</dbReference>
<comment type="function">
    <text evidence="7">Involved in DNA repair and RecF pathway recombination.</text>
</comment>
<dbReference type="PANTHER" id="PTHR33991:SF1">
    <property type="entry name" value="DNA REPAIR PROTEIN RECO"/>
    <property type="match status" value="1"/>
</dbReference>
<dbReference type="GO" id="GO:0006310">
    <property type="term" value="P:DNA recombination"/>
    <property type="evidence" value="ECO:0007669"/>
    <property type="project" value="UniProtKB-UniRule"/>
</dbReference>
<dbReference type="Gene3D" id="1.20.1440.120">
    <property type="entry name" value="Recombination protein O, C-terminal domain"/>
    <property type="match status" value="1"/>
</dbReference>
<evidence type="ECO:0000313" key="10">
    <source>
        <dbReference type="Proteomes" id="UP000886787"/>
    </source>
</evidence>
<dbReference type="Proteomes" id="UP000886787">
    <property type="component" value="Unassembled WGS sequence"/>
</dbReference>
<feature type="domain" description="DNA replication/recombination mediator RecO N-terminal" evidence="8">
    <location>
        <begin position="1"/>
        <end position="76"/>
    </location>
</feature>
<dbReference type="InterPro" id="IPR003717">
    <property type="entry name" value="RecO"/>
</dbReference>
<name>A0A9D0ZIE2_9FIRM</name>
<organism evidence="9 10">
    <name type="scientific">Candidatus Scatavimonas merdigallinarum</name>
    <dbReference type="NCBI Taxonomy" id="2840914"/>
    <lineage>
        <taxon>Bacteria</taxon>
        <taxon>Bacillati</taxon>
        <taxon>Bacillota</taxon>
        <taxon>Clostridia</taxon>
        <taxon>Eubacteriales</taxon>
        <taxon>Oscillospiraceae</taxon>
        <taxon>Oscillospiraceae incertae sedis</taxon>
        <taxon>Candidatus Scatavimonas</taxon>
    </lineage>
</organism>
<dbReference type="Pfam" id="PF02565">
    <property type="entry name" value="RecO_C"/>
    <property type="match status" value="1"/>
</dbReference>
<protein>
    <recommendedName>
        <fullName evidence="2 7">DNA repair protein RecO</fullName>
    </recommendedName>
    <alternativeName>
        <fullName evidence="6 7">Recombination protein O</fullName>
    </alternativeName>
</protein>
<dbReference type="PANTHER" id="PTHR33991">
    <property type="entry name" value="DNA REPAIR PROTEIN RECO"/>
    <property type="match status" value="1"/>
</dbReference>
<dbReference type="Pfam" id="PF11967">
    <property type="entry name" value="RecO_N"/>
    <property type="match status" value="1"/>
</dbReference>
<comment type="similarity">
    <text evidence="1 7">Belongs to the RecO family.</text>
</comment>
<dbReference type="InterPro" id="IPR012340">
    <property type="entry name" value="NA-bd_OB-fold"/>
</dbReference>
<keyword evidence="4 7" id="KW-0233">DNA recombination</keyword>
<evidence type="ECO:0000256" key="3">
    <source>
        <dbReference type="ARBA" id="ARBA00022763"/>
    </source>
</evidence>
<sequence>MKISTDGLIIKEQNIGEQNRLVTALTKSHGIIRAFVRNARSIKSPKGSATRLLCYSRLTIFIGRDTYTIDEAQSQEMFVSLRTDIVKMSLAQYFCELALAFAPENLPAEEYLRLFLNGLYVLSREKRSRGLVKAAVELRLLSIAGYMPDLMCCNGCQCYAHENMFFLPQSGILLCGDCIQGREKYGILLGMGVTTAMRHCIYAPFEKLFGFTLPEPSVALLEQASEAYVLHVSERVFKTLDFYKTIQN</sequence>
<dbReference type="Gene3D" id="6.20.220.20">
    <property type="entry name" value="Recombination protein O, zinc-binding domain"/>
    <property type="match status" value="1"/>
</dbReference>
<evidence type="ECO:0000256" key="7">
    <source>
        <dbReference type="HAMAP-Rule" id="MF_00201"/>
    </source>
</evidence>
<evidence type="ECO:0000256" key="1">
    <source>
        <dbReference type="ARBA" id="ARBA00007452"/>
    </source>
</evidence>
<evidence type="ECO:0000256" key="2">
    <source>
        <dbReference type="ARBA" id="ARBA00021310"/>
    </source>
</evidence>
<dbReference type="HAMAP" id="MF_00201">
    <property type="entry name" value="RecO"/>
    <property type="match status" value="1"/>
</dbReference>
<keyword evidence="5 7" id="KW-0234">DNA repair</keyword>
<gene>
    <name evidence="7 9" type="primary">recO</name>
    <name evidence="9" type="ORF">IAD32_07785</name>
</gene>
<accession>A0A9D0ZIE2</accession>
<dbReference type="EMBL" id="DVFW01000042">
    <property type="protein sequence ID" value="HIQ81162.1"/>
    <property type="molecule type" value="Genomic_DNA"/>
</dbReference>
<reference evidence="9" key="1">
    <citation type="submission" date="2020-10" db="EMBL/GenBank/DDBJ databases">
        <authorList>
            <person name="Gilroy R."/>
        </authorList>
    </citation>
    <scope>NUCLEOTIDE SEQUENCE</scope>
    <source>
        <strain evidence="9">ChiSjej1B19-3389</strain>
    </source>
</reference>
<comment type="caution">
    <text evidence="9">The sequence shown here is derived from an EMBL/GenBank/DDBJ whole genome shotgun (WGS) entry which is preliminary data.</text>
</comment>
<evidence type="ECO:0000259" key="8">
    <source>
        <dbReference type="Pfam" id="PF11967"/>
    </source>
</evidence>
<dbReference type="SUPFAM" id="SSF57863">
    <property type="entry name" value="ArfGap/RecO-like zinc finger"/>
    <property type="match status" value="1"/>
</dbReference>
<dbReference type="InterPro" id="IPR022572">
    <property type="entry name" value="DNA_rep/recomb_RecO_N"/>
</dbReference>
<proteinExistence type="inferred from homology"/>
<evidence type="ECO:0000256" key="5">
    <source>
        <dbReference type="ARBA" id="ARBA00023204"/>
    </source>
</evidence>
<reference evidence="9" key="2">
    <citation type="journal article" date="2021" name="PeerJ">
        <title>Extensive microbial diversity within the chicken gut microbiome revealed by metagenomics and culture.</title>
        <authorList>
            <person name="Gilroy R."/>
            <person name="Ravi A."/>
            <person name="Getino M."/>
            <person name="Pursley I."/>
            <person name="Horton D.L."/>
            <person name="Alikhan N.F."/>
            <person name="Baker D."/>
            <person name="Gharbi K."/>
            <person name="Hall N."/>
            <person name="Watson M."/>
            <person name="Adriaenssens E.M."/>
            <person name="Foster-Nyarko E."/>
            <person name="Jarju S."/>
            <person name="Secka A."/>
            <person name="Antonio M."/>
            <person name="Oren A."/>
            <person name="Chaudhuri R.R."/>
            <person name="La Ragione R."/>
            <person name="Hildebrand F."/>
            <person name="Pallen M.J."/>
        </authorList>
    </citation>
    <scope>NUCLEOTIDE SEQUENCE</scope>
    <source>
        <strain evidence="9">ChiSjej1B19-3389</strain>
    </source>
</reference>
<evidence type="ECO:0000256" key="6">
    <source>
        <dbReference type="ARBA" id="ARBA00033409"/>
    </source>
</evidence>
<evidence type="ECO:0000256" key="4">
    <source>
        <dbReference type="ARBA" id="ARBA00023172"/>
    </source>
</evidence>
<dbReference type="SUPFAM" id="SSF50249">
    <property type="entry name" value="Nucleic acid-binding proteins"/>
    <property type="match status" value="1"/>
</dbReference>
<evidence type="ECO:0000313" key="9">
    <source>
        <dbReference type="EMBL" id="HIQ81162.1"/>
    </source>
</evidence>
<dbReference type="AlphaFoldDB" id="A0A9D0ZIE2"/>
<dbReference type="InterPro" id="IPR042242">
    <property type="entry name" value="RecO_C"/>
</dbReference>